<dbReference type="Pfam" id="PF13481">
    <property type="entry name" value="AAA_25"/>
    <property type="match status" value="1"/>
</dbReference>
<dbReference type="SUPFAM" id="SSF52540">
    <property type="entry name" value="P-loop containing nucleoside triphosphate hydrolases"/>
    <property type="match status" value="1"/>
</dbReference>
<feature type="region of interest" description="Disordered" evidence="1">
    <location>
        <begin position="1"/>
        <end position="20"/>
    </location>
</feature>
<feature type="region of interest" description="Disordered" evidence="1">
    <location>
        <begin position="312"/>
        <end position="336"/>
    </location>
</feature>
<dbReference type="Proteomes" id="UP000198575">
    <property type="component" value="Unassembled WGS sequence"/>
</dbReference>
<reference evidence="3 4" key="1">
    <citation type="submission" date="2016-10" db="EMBL/GenBank/DDBJ databases">
        <authorList>
            <person name="de Groot N.N."/>
        </authorList>
    </citation>
    <scope>NUCLEOTIDE SEQUENCE [LARGE SCALE GENOMIC DNA]</scope>
    <source>
        <strain evidence="3 4">CGMCC 1.7659</strain>
    </source>
</reference>
<dbReference type="InterPro" id="IPR003593">
    <property type="entry name" value="AAA+_ATPase"/>
</dbReference>
<dbReference type="Pfam" id="PF13384">
    <property type="entry name" value="HTH_23"/>
    <property type="match status" value="1"/>
</dbReference>
<name>A0A1I4WPE2_9GAMM</name>
<dbReference type="SUPFAM" id="SSF46689">
    <property type="entry name" value="Homeodomain-like"/>
    <property type="match status" value="1"/>
</dbReference>
<evidence type="ECO:0000256" key="1">
    <source>
        <dbReference type="SAM" id="MobiDB-lite"/>
    </source>
</evidence>
<proteinExistence type="predicted"/>
<dbReference type="STRING" id="578942.SAMN05216289_105173"/>
<evidence type="ECO:0000259" key="2">
    <source>
        <dbReference type="SMART" id="SM00382"/>
    </source>
</evidence>
<dbReference type="GO" id="GO:0003677">
    <property type="term" value="F:DNA binding"/>
    <property type="evidence" value="ECO:0007669"/>
    <property type="project" value="UniProtKB-KW"/>
</dbReference>
<dbReference type="Gene3D" id="3.40.50.300">
    <property type="entry name" value="P-loop containing nucleotide triphosphate hydrolases"/>
    <property type="match status" value="1"/>
</dbReference>
<organism evidence="3 4">
    <name type="scientific">Dokdonella immobilis</name>
    <dbReference type="NCBI Taxonomy" id="578942"/>
    <lineage>
        <taxon>Bacteria</taxon>
        <taxon>Pseudomonadati</taxon>
        <taxon>Pseudomonadota</taxon>
        <taxon>Gammaproteobacteria</taxon>
        <taxon>Lysobacterales</taxon>
        <taxon>Rhodanobacteraceae</taxon>
        <taxon>Dokdonella</taxon>
    </lineage>
</organism>
<dbReference type="RefSeq" id="WP_092405930.1">
    <property type="nucleotide sequence ID" value="NZ_FOVF01000005.1"/>
</dbReference>
<evidence type="ECO:0000313" key="3">
    <source>
        <dbReference type="EMBL" id="SFN14889.1"/>
    </source>
</evidence>
<gene>
    <name evidence="3" type="ORF">SAMN05216289_105173</name>
</gene>
<dbReference type="InterPro" id="IPR009057">
    <property type="entry name" value="Homeodomain-like_sf"/>
</dbReference>
<sequence>MSRLEQRAFEATEQPSKREGRPVVAVGAHDLLAADFPPRDMLLSPWLLSQSLAMIHAWRGIGKTHLAMLIAYALGSGGQCLSWSAPAPVPTLYIDGEMPGAALRDRLARIVEISEEEPPEGFLRFVTPDLQPDGIMPDLSTYEGQNAIERVLGDAKVIVVDNLSCLARTGKENEGDSWQPVAEWALRMRATGRTVIFIHHSGKGGTQRGTSKREDLLDVVMLLKRPADYNPTQGARFEIHFEKARSLYGQEVKPIEATLETLPNGRQTWAMHEVSDVADAAMIELAELGLPHAEIARELGCHRSTVLRALRKAEQEGRFSPKKKPKRKERDRYGDD</sequence>
<dbReference type="EMBL" id="FOVF01000005">
    <property type="protein sequence ID" value="SFN14889.1"/>
    <property type="molecule type" value="Genomic_DNA"/>
</dbReference>
<evidence type="ECO:0000313" key="4">
    <source>
        <dbReference type="Proteomes" id="UP000198575"/>
    </source>
</evidence>
<dbReference type="AlphaFoldDB" id="A0A1I4WPE2"/>
<keyword evidence="3" id="KW-0238">DNA-binding</keyword>
<protein>
    <submittedName>
        <fullName evidence="3">Homeodomain-like domain-containing protein</fullName>
    </submittedName>
</protein>
<dbReference type="Gene3D" id="1.10.10.60">
    <property type="entry name" value="Homeodomain-like"/>
    <property type="match status" value="1"/>
</dbReference>
<feature type="domain" description="AAA+ ATPase" evidence="2">
    <location>
        <begin position="49"/>
        <end position="227"/>
    </location>
</feature>
<dbReference type="InterPro" id="IPR027417">
    <property type="entry name" value="P-loop_NTPase"/>
</dbReference>
<accession>A0A1I4WPE2</accession>
<dbReference type="SMART" id="SM00382">
    <property type="entry name" value="AAA"/>
    <property type="match status" value="1"/>
</dbReference>
<keyword evidence="4" id="KW-1185">Reference proteome</keyword>
<keyword evidence="3" id="KW-0371">Homeobox</keyword>
<dbReference type="OrthoDB" id="34187at2"/>